<dbReference type="STRING" id="910347.SAMN05421773_101671"/>
<dbReference type="AlphaFoldDB" id="A0A1I1FBQ7"/>
<dbReference type="EMBL" id="FOLM01000001">
    <property type="protein sequence ID" value="SFB96724.1"/>
    <property type="molecule type" value="Genomic_DNA"/>
</dbReference>
<sequence>MSDRKSPAARYSAPAITLPAQNHGGAPHRAADRCGDPAGTPADSPDAPLLWDETGELSLADLSGPDDRVAEDVRRPRPLTSEPATGGAVPLTSERPLAAEPPLTAESVLEAG</sequence>
<dbReference type="OrthoDB" id="9968744at2"/>
<feature type="region of interest" description="Disordered" evidence="1">
    <location>
        <begin position="1"/>
        <end position="112"/>
    </location>
</feature>
<keyword evidence="3" id="KW-1185">Reference proteome</keyword>
<reference evidence="2 3" key="1">
    <citation type="submission" date="2016-10" db="EMBL/GenBank/DDBJ databases">
        <authorList>
            <person name="de Groot N.N."/>
        </authorList>
    </citation>
    <scope>NUCLEOTIDE SEQUENCE [LARGE SCALE GENOMIC DNA]</scope>
    <source>
        <strain evidence="2 3">CGMCC 4.5739</strain>
    </source>
</reference>
<feature type="compositionally biased region" description="Basic and acidic residues" evidence="1">
    <location>
        <begin position="65"/>
        <end position="75"/>
    </location>
</feature>
<dbReference type="Proteomes" id="UP000199207">
    <property type="component" value="Unassembled WGS sequence"/>
</dbReference>
<organism evidence="2 3">
    <name type="scientific">Streptomyces aidingensis</name>
    <dbReference type="NCBI Taxonomy" id="910347"/>
    <lineage>
        <taxon>Bacteria</taxon>
        <taxon>Bacillati</taxon>
        <taxon>Actinomycetota</taxon>
        <taxon>Actinomycetes</taxon>
        <taxon>Kitasatosporales</taxon>
        <taxon>Streptomycetaceae</taxon>
        <taxon>Streptomyces</taxon>
    </lineage>
</organism>
<gene>
    <name evidence="2" type="ORF">SAMN05421773_101671</name>
</gene>
<evidence type="ECO:0000313" key="3">
    <source>
        <dbReference type="Proteomes" id="UP000199207"/>
    </source>
</evidence>
<proteinExistence type="predicted"/>
<accession>A0A1I1FBQ7</accession>
<protein>
    <submittedName>
        <fullName evidence="2">Uncharacterized protein</fullName>
    </submittedName>
</protein>
<evidence type="ECO:0000256" key="1">
    <source>
        <dbReference type="SAM" id="MobiDB-lite"/>
    </source>
</evidence>
<evidence type="ECO:0000313" key="2">
    <source>
        <dbReference type="EMBL" id="SFB96724.1"/>
    </source>
</evidence>
<name>A0A1I1FBQ7_9ACTN</name>
<dbReference type="RefSeq" id="WP_093837038.1">
    <property type="nucleotide sequence ID" value="NZ_FOLM01000001.1"/>
</dbReference>